<evidence type="ECO:0000256" key="1">
    <source>
        <dbReference type="SAM" id="MobiDB-lite"/>
    </source>
</evidence>
<feature type="compositionally biased region" description="Low complexity" evidence="1">
    <location>
        <begin position="43"/>
        <end position="52"/>
    </location>
</feature>
<organism evidence="3 4">
    <name type="scientific">Bdellovibrio bacteriovorus</name>
    <dbReference type="NCBI Taxonomy" id="959"/>
    <lineage>
        <taxon>Bacteria</taxon>
        <taxon>Pseudomonadati</taxon>
        <taxon>Bdellovibrionota</taxon>
        <taxon>Bdellovibrionia</taxon>
        <taxon>Bdellovibrionales</taxon>
        <taxon>Pseudobdellovibrionaceae</taxon>
        <taxon>Bdellovibrio</taxon>
    </lineage>
</organism>
<reference evidence="3 4" key="1">
    <citation type="submission" date="2016-03" db="EMBL/GenBank/DDBJ databases">
        <authorList>
            <person name="Ploux O."/>
        </authorList>
    </citation>
    <scope>NUCLEOTIDE SEQUENCE [LARGE SCALE GENOMIC DNA]</scope>
    <source>
        <strain evidence="3 4">BER2</strain>
    </source>
</reference>
<gene>
    <name evidence="3" type="ORF">AZI85_06480</name>
</gene>
<evidence type="ECO:0000313" key="4">
    <source>
        <dbReference type="Proteomes" id="UP000075391"/>
    </source>
</evidence>
<dbReference type="Proteomes" id="UP000075391">
    <property type="component" value="Unassembled WGS sequence"/>
</dbReference>
<evidence type="ECO:0000313" key="3">
    <source>
        <dbReference type="EMBL" id="KYG61857.1"/>
    </source>
</evidence>
<evidence type="ECO:0000256" key="2">
    <source>
        <dbReference type="SAM" id="Phobius"/>
    </source>
</evidence>
<dbReference type="AlphaFoldDB" id="A0A150WFF3"/>
<proteinExistence type="predicted"/>
<keyword evidence="2" id="KW-0812">Transmembrane</keyword>
<comment type="caution">
    <text evidence="3">The sequence shown here is derived from an EMBL/GenBank/DDBJ whole genome shotgun (WGS) entry which is preliminary data.</text>
</comment>
<dbReference type="EMBL" id="LUKF01000016">
    <property type="protein sequence ID" value="KYG61857.1"/>
    <property type="molecule type" value="Genomic_DNA"/>
</dbReference>
<accession>A0A150WFF3</accession>
<sequence length="236" mass="26145">MNKKQLAIAVGAVAVGGVMLVMTSLSVKKETPNEKPSVEQHSPEAPASPASEGPTAVVQNPTPVVPEARKGESAPVWKDYAYKKELSAFHRMHRKVFLDEAEKKERQDLLKNHRVISSLSDLLQAPALTVDEVILQNVALDLLLESLQDSPHGEALGVLKDVVSNGYIEDKTNNLEARKSLGEVKAEVLYQWSALQPQKKSEIERLLPGPVSKKIWENVRYQQENNLAESSLELRK</sequence>
<feature type="region of interest" description="Disordered" evidence="1">
    <location>
        <begin position="30"/>
        <end position="59"/>
    </location>
</feature>
<keyword evidence="2" id="KW-0472">Membrane</keyword>
<protein>
    <submittedName>
        <fullName evidence="3">Uncharacterized protein</fullName>
    </submittedName>
</protein>
<dbReference type="RefSeq" id="WP_063244004.1">
    <property type="nucleotide sequence ID" value="NZ_LUKF01000016.1"/>
</dbReference>
<feature type="compositionally biased region" description="Basic and acidic residues" evidence="1">
    <location>
        <begin position="30"/>
        <end position="42"/>
    </location>
</feature>
<keyword evidence="2" id="KW-1133">Transmembrane helix</keyword>
<feature type="transmembrane region" description="Helical" evidence="2">
    <location>
        <begin position="6"/>
        <end position="27"/>
    </location>
</feature>
<dbReference type="OrthoDB" id="9342795at2"/>
<name>A0A150WFF3_BDEBC</name>